<feature type="domain" description="PpiC" evidence="11">
    <location>
        <begin position="171"/>
        <end position="267"/>
    </location>
</feature>
<dbReference type="InterPro" id="IPR015391">
    <property type="entry name" value="SurA_N"/>
</dbReference>
<dbReference type="EMBL" id="JAME01000002">
    <property type="protein sequence ID" value="ETX30686.1"/>
    <property type="molecule type" value="Genomic_DNA"/>
</dbReference>
<evidence type="ECO:0000256" key="9">
    <source>
        <dbReference type="PROSITE-ProRule" id="PRU00278"/>
    </source>
</evidence>
<gene>
    <name evidence="12" type="ORF">RISW2_07715</name>
</gene>
<dbReference type="Gene3D" id="3.10.50.40">
    <property type="match status" value="1"/>
</dbReference>
<dbReference type="Gene3D" id="1.10.4030.10">
    <property type="entry name" value="Porin chaperone SurA, peptide-binding domain"/>
    <property type="match status" value="1"/>
</dbReference>
<evidence type="ECO:0000313" key="13">
    <source>
        <dbReference type="Proteomes" id="UP000023430"/>
    </source>
</evidence>
<keyword evidence="4 9" id="KW-0697">Rotamase</keyword>
<feature type="signal peptide" evidence="10">
    <location>
        <begin position="1"/>
        <end position="32"/>
    </location>
</feature>
<dbReference type="Pfam" id="PF00639">
    <property type="entry name" value="Rotamase"/>
    <property type="match status" value="1"/>
</dbReference>
<name>X7FF33_9RHOB</name>
<evidence type="ECO:0000256" key="2">
    <source>
        <dbReference type="ARBA" id="ARBA00022729"/>
    </source>
</evidence>
<evidence type="ECO:0000256" key="1">
    <source>
        <dbReference type="ARBA" id="ARBA00018370"/>
    </source>
</evidence>
<accession>X7FF33</accession>
<keyword evidence="13" id="KW-1185">Reference proteome</keyword>
<dbReference type="eggNOG" id="COG0760">
    <property type="taxonomic scope" value="Bacteria"/>
</dbReference>
<dbReference type="InterPro" id="IPR046357">
    <property type="entry name" value="PPIase_dom_sf"/>
</dbReference>
<dbReference type="InterPro" id="IPR050280">
    <property type="entry name" value="OMP_Chaperone_SurA"/>
</dbReference>
<dbReference type="Pfam" id="PF09312">
    <property type="entry name" value="SurA_N"/>
    <property type="match status" value="1"/>
</dbReference>
<keyword evidence="5" id="KW-0143">Chaperone</keyword>
<keyword evidence="2 10" id="KW-0732">Signal</keyword>
<dbReference type="PROSITE" id="PS50198">
    <property type="entry name" value="PPIC_PPIASE_2"/>
    <property type="match status" value="1"/>
</dbReference>
<feature type="chain" id="PRO_5007932053" description="Parvulin-like PPIase" evidence="10">
    <location>
        <begin position="33"/>
        <end position="421"/>
    </location>
</feature>
<dbReference type="STRING" id="1449351.RISW2_07715"/>
<reference evidence="12 13" key="1">
    <citation type="submission" date="2014-01" db="EMBL/GenBank/DDBJ databases">
        <title>Roseivivax isoporae LMG 25204 Genome Sequencing.</title>
        <authorList>
            <person name="Lai Q."/>
            <person name="Li G."/>
            <person name="Shao Z."/>
        </authorList>
    </citation>
    <scope>NUCLEOTIDE SEQUENCE [LARGE SCALE GENOMIC DNA]</scope>
    <source>
        <strain evidence="12 13">LMG 25204</strain>
    </source>
</reference>
<dbReference type="PANTHER" id="PTHR47637">
    <property type="entry name" value="CHAPERONE SURA"/>
    <property type="match status" value="1"/>
</dbReference>
<keyword evidence="6 9" id="KW-0413">Isomerase</keyword>
<evidence type="ECO:0000313" key="12">
    <source>
        <dbReference type="EMBL" id="ETX30686.1"/>
    </source>
</evidence>
<evidence type="ECO:0000259" key="11">
    <source>
        <dbReference type="PROSITE" id="PS50198"/>
    </source>
</evidence>
<dbReference type="RefSeq" id="WP_043765696.1">
    <property type="nucleotide sequence ID" value="NZ_JAME01000002.1"/>
</dbReference>
<dbReference type="SUPFAM" id="SSF109998">
    <property type="entry name" value="Triger factor/SurA peptide-binding domain-like"/>
    <property type="match status" value="1"/>
</dbReference>
<sequence>MLELLTTATRRLAPLVCALSLGMAALPGGAEAQNLFAPAITVNDDVITTYELQQRERMNAVLNAPGNLEELAREQLIDDRLRVAAAAREGIVPTEEQVTEGMAEFAGRANLSREEFVAALAQGGVSEQTFRDFVRAGVAWRELVRQRFGPQSQVSEVEIDRAQNAQDSGSNVRVLLSEIIIPAPPPQAEQVRALAQRISQVRSEAEFSAAAREYSATQSRGNGGRLPWQDLTDLPPVLRPIVLGLSPGEVSDPLPITNAVALFQLRGIEETGYTAPEIGAVEYAAYFMPGGRSPETLARARVLAQTVDRCDDLYGVAKGQPANVLDRQTLPPAQLPADYAIELSKLDPGEASTALTRANGQSLVFLMLCSRSSVAPQQGEDGEDAAPAREELALGLRNRRLGALADGYLAELRAEARIVER</sequence>
<dbReference type="Proteomes" id="UP000023430">
    <property type="component" value="Unassembled WGS sequence"/>
</dbReference>
<dbReference type="InterPro" id="IPR027304">
    <property type="entry name" value="Trigger_fact/SurA_dom_sf"/>
</dbReference>
<evidence type="ECO:0000256" key="4">
    <source>
        <dbReference type="ARBA" id="ARBA00023110"/>
    </source>
</evidence>
<evidence type="ECO:0000256" key="5">
    <source>
        <dbReference type="ARBA" id="ARBA00023186"/>
    </source>
</evidence>
<dbReference type="InterPro" id="IPR000297">
    <property type="entry name" value="PPIase_PpiC"/>
</dbReference>
<dbReference type="AlphaFoldDB" id="X7FF33"/>
<dbReference type="PATRIC" id="fig|1449351.3.peg.343"/>
<evidence type="ECO:0000256" key="3">
    <source>
        <dbReference type="ARBA" id="ARBA00022764"/>
    </source>
</evidence>
<dbReference type="SUPFAM" id="SSF54534">
    <property type="entry name" value="FKBP-like"/>
    <property type="match status" value="1"/>
</dbReference>
<dbReference type="PANTHER" id="PTHR47637:SF1">
    <property type="entry name" value="CHAPERONE SURA"/>
    <property type="match status" value="1"/>
</dbReference>
<evidence type="ECO:0000256" key="10">
    <source>
        <dbReference type="SAM" id="SignalP"/>
    </source>
</evidence>
<evidence type="ECO:0000256" key="6">
    <source>
        <dbReference type="ARBA" id="ARBA00023235"/>
    </source>
</evidence>
<comment type="caution">
    <text evidence="12">The sequence shown here is derived from an EMBL/GenBank/DDBJ whole genome shotgun (WGS) entry which is preliminary data.</text>
</comment>
<organism evidence="12 13">
    <name type="scientific">Roseivivax isoporae LMG 25204</name>
    <dbReference type="NCBI Taxonomy" id="1449351"/>
    <lineage>
        <taxon>Bacteria</taxon>
        <taxon>Pseudomonadati</taxon>
        <taxon>Pseudomonadota</taxon>
        <taxon>Alphaproteobacteria</taxon>
        <taxon>Rhodobacterales</taxon>
        <taxon>Roseobacteraceae</taxon>
        <taxon>Roseivivax</taxon>
    </lineage>
</organism>
<proteinExistence type="predicted"/>
<evidence type="ECO:0000256" key="8">
    <source>
        <dbReference type="ARBA" id="ARBA00031484"/>
    </source>
</evidence>
<dbReference type="GO" id="GO:0003755">
    <property type="term" value="F:peptidyl-prolyl cis-trans isomerase activity"/>
    <property type="evidence" value="ECO:0007669"/>
    <property type="project" value="UniProtKB-KW"/>
</dbReference>
<evidence type="ECO:0000256" key="7">
    <source>
        <dbReference type="ARBA" id="ARBA00030642"/>
    </source>
</evidence>
<keyword evidence="3" id="KW-0574">Periplasm</keyword>
<protein>
    <recommendedName>
        <fullName evidence="1">Parvulin-like PPIase</fullName>
    </recommendedName>
    <alternativeName>
        <fullName evidence="7">Peptidyl-prolyl cis-trans isomerase plp</fullName>
    </alternativeName>
    <alternativeName>
        <fullName evidence="8">Rotamase plp</fullName>
    </alternativeName>
</protein>